<protein>
    <submittedName>
        <fullName evidence="1">Uncharacterized protein</fullName>
    </submittedName>
</protein>
<dbReference type="InterPro" id="IPR005036">
    <property type="entry name" value="CBM21_dom"/>
</dbReference>
<dbReference type="RefSeq" id="XP_009163165.1">
    <property type="nucleotide sequence ID" value="XM_009164901.1"/>
</dbReference>
<dbReference type="STRING" id="6198.A0A075A050"/>
<dbReference type="Gene3D" id="2.60.40.2440">
    <property type="entry name" value="Carbohydrate binding type-21 domain"/>
    <property type="match status" value="1"/>
</dbReference>
<dbReference type="OrthoDB" id="8942186at2759"/>
<dbReference type="InterPro" id="IPR038175">
    <property type="entry name" value="CBM21_dom_sf"/>
</dbReference>
<dbReference type="PROSITE" id="PS51159">
    <property type="entry name" value="CBM21"/>
    <property type="match status" value="1"/>
</dbReference>
<evidence type="ECO:0000313" key="1">
    <source>
        <dbReference type="EMBL" id="KER33088.1"/>
    </source>
</evidence>
<dbReference type="Pfam" id="PF03370">
    <property type="entry name" value="CBM_21"/>
    <property type="match status" value="1"/>
</dbReference>
<accession>A0A075A050</accession>
<dbReference type="GO" id="GO:0008157">
    <property type="term" value="F:protein phosphatase 1 binding"/>
    <property type="evidence" value="ECO:0007669"/>
    <property type="project" value="TreeGrafter"/>
</dbReference>
<dbReference type="PANTHER" id="PTHR12307:SF53">
    <property type="entry name" value="PROTEIN PHOSPHATASE 1 REGULATORY SUBUNIT"/>
    <property type="match status" value="1"/>
</dbReference>
<dbReference type="KEGG" id="ovi:T265_00986"/>
<dbReference type="EMBL" id="KL596628">
    <property type="protein sequence ID" value="KER33088.1"/>
    <property type="molecule type" value="Genomic_DNA"/>
</dbReference>
<dbReference type="Proteomes" id="UP000054324">
    <property type="component" value="Unassembled WGS sequence"/>
</dbReference>
<organism evidence="1 2">
    <name type="scientific">Opisthorchis viverrini</name>
    <name type="common">Southeast Asian liver fluke</name>
    <dbReference type="NCBI Taxonomy" id="6198"/>
    <lineage>
        <taxon>Eukaryota</taxon>
        <taxon>Metazoa</taxon>
        <taxon>Spiralia</taxon>
        <taxon>Lophotrochozoa</taxon>
        <taxon>Platyhelminthes</taxon>
        <taxon>Trematoda</taxon>
        <taxon>Digenea</taxon>
        <taxon>Opisthorchiida</taxon>
        <taxon>Opisthorchiata</taxon>
        <taxon>Opisthorchiidae</taxon>
        <taxon>Opisthorchis</taxon>
    </lineage>
</organism>
<evidence type="ECO:0000313" key="2">
    <source>
        <dbReference type="Proteomes" id="UP000054324"/>
    </source>
</evidence>
<dbReference type="GO" id="GO:0000164">
    <property type="term" value="C:protein phosphatase type 1 complex"/>
    <property type="evidence" value="ECO:0007669"/>
    <property type="project" value="TreeGrafter"/>
</dbReference>
<gene>
    <name evidence="1" type="ORF">T265_00986</name>
</gene>
<dbReference type="InterPro" id="IPR050782">
    <property type="entry name" value="PP1_regulatory_subunit_3"/>
</dbReference>
<keyword evidence="2" id="KW-1185">Reference proteome</keyword>
<dbReference type="GO" id="GO:0005979">
    <property type="term" value="P:regulation of glycogen biosynthetic process"/>
    <property type="evidence" value="ECO:0007669"/>
    <property type="project" value="TreeGrafter"/>
</dbReference>
<name>A0A075A050_OPIVI</name>
<proteinExistence type="predicted"/>
<dbReference type="PANTHER" id="PTHR12307">
    <property type="entry name" value="PROTEIN PHOSPHATASE 1 REGULATORY SUBUNIT"/>
    <property type="match status" value="1"/>
</dbReference>
<dbReference type="GeneID" id="20315174"/>
<sequence length="624" mass="69231">MSSAEHLVITVADNPYNEHNHTANNEFVQSCPANPPCTYKSRWSYLRYLLWTAFTGIFNCGHIVLEQPVADQWPVIKAGEQDNELVTAADCVCVGNNQPFSGQVLEDTKVTSIHFEPNEESLTAEYHGTSEARPSENHCVPSIADSKVALISSNNSLDSFNETPLADLDVPFDFDADNLLVNGPCRDSHITCQPAFTLLSTYYADANNGLIDELTRDVLIKDLLQSVIPRNLSDSSEVSITPETRKMYAWADPPTNDSEQSDSSKRRTQFDLESTSSNSEERLPYPGKLSMSDNSFSPLSPATVESNTVIDNCDKAPSSNEYDDLNLPDVDRHDHTLAWALANIRIGEDEATERGLSATPPLSISFNRQSQEKGPVSSANSCRLTDTQSVPSHMDYDGFKTFQDDVPNIPKPKRSSSLKSQRTPPGTPGQKVVRFADALGLDLETVRHVFDQENPPKIPASATFDLELDTDESIAKLGAKQFRMCFSQPGSAANFIRRVLDQTVCLEDAHVEMPRGVLNGTIRVRSLGFEKRVFVRATYNDWSTYCDTTASYVQGSHDGATDRFSFSLVFPDTMVPGRRAQFAIRYDAHTGEQFWDNNFGQNYSVMCYAKATDLAGDGSWVHYL</sequence>
<reference evidence="1 2" key="1">
    <citation type="submission" date="2013-11" db="EMBL/GenBank/DDBJ databases">
        <title>Opisthorchis viverrini - life in the bile duct.</title>
        <authorList>
            <person name="Young N.D."/>
            <person name="Nagarajan N."/>
            <person name="Lin S.J."/>
            <person name="Korhonen P.K."/>
            <person name="Jex A.R."/>
            <person name="Hall R.S."/>
            <person name="Safavi-Hemami H."/>
            <person name="Kaewkong W."/>
            <person name="Bertrand D."/>
            <person name="Gao S."/>
            <person name="Seet Q."/>
            <person name="Wongkham S."/>
            <person name="Teh B.T."/>
            <person name="Wongkham C."/>
            <person name="Intapan P.M."/>
            <person name="Maleewong W."/>
            <person name="Yang X."/>
            <person name="Hu M."/>
            <person name="Wang Z."/>
            <person name="Hofmann A."/>
            <person name="Sternberg P.W."/>
            <person name="Tan P."/>
            <person name="Wang J."/>
            <person name="Gasser R.B."/>
        </authorList>
    </citation>
    <scope>NUCLEOTIDE SEQUENCE [LARGE SCALE GENOMIC DNA]</scope>
</reference>
<dbReference type="CTD" id="20315174"/>
<dbReference type="GO" id="GO:2001069">
    <property type="term" value="F:glycogen binding"/>
    <property type="evidence" value="ECO:0007669"/>
    <property type="project" value="TreeGrafter"/>
</dbReference>
<dbReference type="AlphaFoldDB" id="A0A075A050"/>